<feature type="region of interest" description="Disordered" evidence="1">
    <location>
        <begin position="1"/>
        <end position="37"/>
    </location>
</feature>
<evidence type="ECO:0000313" key="3">
    <source>
        <dbReference type="Proteomes" id="UP000663836"/>
    </source>
</evidence>
<evidence type="ECO:0000313" key="2">
    <source>
        <dbReference type="EMBL" id="CAF4396281.1"/>
    </source>
</evidence>
<feature type="compositionally biased region" description="Low complexity" evidence="1">
    <location>
        <begin position="9"/>
        <end position="18"/>
    </location>
</feature>
<dbReference type="EMBL" id="CAJOBD010065442">
    <property type="protein sequence ID" value="CAF4396281.1"/>
    <property type="molecule type" value="Genomic_DNA"/>
</dbReference>
<sequence>MNTSDFTYSSESAASAEKNANRKGRPHNEPFPFQQQHPQATTHLMMKYSQLHVPILYGPQIPRQDRDDTRERYCRALLTLFVSWRSVTNLCDTNQTWKDAFSV</sequence>
<reference evidence="2" key="1">
    <citation type="submission" date="2021-02" db="EMBL/GenBank/DDBJ databases">
        <authorList>
            <person name="Nowell W R."/>
        </authorList>
    </citation>
    <scope>NUCLEOTIDE SEQUENCE</scope>
</reference>
<name>A0A820P090_9BILA</name>
<accession>A0A820P090</accession>
<dbReference type="AlphaFoldDB" id="A0A820P090"/>
<dbReference type="Proteomes" id="UP000663836">
    <property type="component" value="Unassembled WGS sequence"/>
</dbReference>
<comment type="caution">
    <text evidence="2">The sequence shown here is derived from an EMBL/GenBank/DDBJ whole genome shotgun (WGS) entry which is preliminary data.</text>
</comment>
<protein>
    <submittedName>
        <fullName evidence="2">Uncharacterized protein</fullName>
    </submittedName>
</protein>
<proteinExistence type="predicted"/>
<gene>
    <name evidence="2" type="ORF">JBS370_LOCUS43312</name>
</gene>
<evidence type="ECO:0000256" key="1">
    <source>
        <dbReference type="SAM" id="MobiDB-lite"/>
    </source>
</evidence>
<organism evidence="2 3">
    <name type="scientific">Rotaria sordida</name>
    <dbReference type="NCBI Taxonomy" id="392033"/>
    <lineage>
        <taxon>Eukaryota</taxon>
        <taxon>Metazoa</taxon>
        <taxon>Spiralia</taxon>
        <taxon>Gnathifera</taxon>
        <taxon>Rotifera</taxon>
        <taxon>Eurotatoria</taxon>
        <taxon>Bdelloidea</taxon>
        <taxon>Philodinida</taxon>
        <taxon>Philodinidae</taxon>
        <taxon>Rotaria</taxon>
    </lineage>
</organism>